<comment type="subcellular location">
    <subcellularLocation>
        <location evidence="1 9">Cell membrane</location>
        <topology evidence="1 9">Single-pass membrane protein</topology>
    </subcellularLocation>
</comment>
<evidence type="ECO:0000256" key="5">
    <source>
        <dbReference type="ARBA" id="ARBA00022927"/>
    </source>
</evidence>
<dbReference type="InterPro" id="IPR006312">
    <property type="entry name" value="TatA/E"/>
</dbReference>
<evidence type="ECO:0000313" key="12">
    <source>
        <dbReference type="Proteomes" id="UP000620064"/>
    </source>
</evidence>
<evidence type="ECO:0000256" key="1">
    <source>
        <dbReference type="ARBA" id="ARBA00004162"/>
    </source>
</evidence>
<keyword evidence="6 9" id="KW-1133">Transmembrane helix</keyword>
<evidence type="ECO:0000256" key="3">
    <source>
        <dbReference type="ARBA" id="ARBA00022475"/>
    </source>
</evidence>
<evidence type="ECO:0000256" key="8">
    <source>
        <dbReference type="ARBA" id="ARBA00023136"/>
    </source>
</evidence>
<evidence type="ECO:0000256" key="4">
    <source>
        <dbReference type="ARBA" id="ARBA00022692"/>
    </source>
</evidence>
<comment type="function">
    <text evidence="9">Part of the twin-arginine translocation (Tat) system that transports large folded proteins containing a characteristic twin-arginine motif in their signal peptide across membranes. TatA could form the protein-conducting channel of the Tat system.</text>
</comment>
<dbReference type="PANTHER" id="PTHR42982">
    <property type="entry name" value="SEC-INDEPENDENT PROTEIN TRANSLOCASE PROTEIN TATA"/>
    <property type="match status" value="1"/>
</dbReference>
<keyword evidence="2 9" id="KW-0813">Transport</keyword>
<keyword evidence="12" id="KW-1185">Reference proteome</keyword>
<dbReference type="HAMAP" id="MF_00236">
    <property type="entry name" value="TatA_E"/>
    <property type="match status" value="1"/>
</dbReference>
<evidence type="ECO:0000256" key="6">
    <source>
        <dbReference type="ARBA" id="ARBA00022989"/>
    </source>
</evidence>
<dbReference type="Gene3D" id="1.20.5.3310">
    <property type="match status" value="1"/>
</dbReference>
<comment type="subunit">
    <text evidence="9">Forms a complex with TatC.</text>
</comment>
<keyword evidence="3 9" id="KW-1003">Cell membrane</keyword>
<comment type="caution">
    <text evidence="11">The sequence shown here is derived from an EMBL/GenBank/DDBJ whole genome shotgun (WGS) entry which is preliminary data.</text>
</comment>
<gene>
    <name evidence="9" type="primary">tatA</name>
    <name evidence="11" type="ORF">GCM10010992_06470</name>
</gene>
<evidence type="ECO:0000256" key="2">
    <source>
        <dbReference type="ARBA" id="ARBA00022448"/>
    </source>
</evidence>
<accession>A0ABQ2NFY8</accession>
<dbReference type="PANTHER" id="PTHR42982:SF1">
    <property type="entry name" value="SEC-INDEPENDENT PROTEIN TRANSLOCASE PROTEIN TATA"/>
    <property type="match status" value="1"/>
</dbReference>
<keyword evidence="8 9" id="KW-0472">Membrane</keyword>
<proteinExistence type="inferred from homology"/>
<keyword evidence="7 9" id="KW-0811">Translocation</keyword>
<evidence type="ECO:0000256" key="10">
    <source>
        <dbReference type="SAM" id="MobiDB-lite"/>
    </source>
</evidence>
<evidence type="ECO:0000256" key="9">
    <source>
        <dbReference type="HAMAP-Rule" id="MF_00236"/>
    </source>
</evidence>
<dbReference type="EMBL" id="BMLV01000001">
    <property type="protein sequence ID" value="GGP02368.1"/>
    <property type="molecule type" value="Genomic_DNA"/>
</dbReference>
<evidence type="ECO:0000313" key="11">
    <source>
        <dbReference type="EMBL" id="GGP02368.1"/>
    </source>
</evidence>
<dbReference type="InterPro" id="IPR003369">
    <property type="entry name" value="TatA/B/E"/>
</dbReference>
<comment type="similarity">
    <text evidence="9">Belongs to the TatA/E family.</text>
</comment>
<name>A0ABQ2NFY8_9FLAO</name>
<keyword evidence="5 9" id="KW-0653">Protein transport</keyword>
<evidence type="ECO:0000256" key="7">
    <source>
        <dbReference type="ARBA" id="ARBA00023010"/>
    </source>
</evidence>
<dbReference type="Proteomes" id="UP000620064">
    <property type="component" value="Unassembled WGS sequence"/>
</dbReference>
<organism evidence="11 12">
    <name type="scientific">Cloacibacterium rupense</name>
    <dbReference type="NCBI Taxonomy" id="517423"/>
    <lineage>
        <taxon>Bacteria</taxon>
        <taxon>Pseudomonadati</taxon>
        <taxon>Bacteroidota</taxon>
        <taxon>Flavobacteriia</taxon>
        <taxon>Flavobacteriales</taxon>
        <taxon>Weeksellaceae</taxon>
    </lineage>
</organism>
<sequence length="118" mass="13328">MELSFGEMLMIALVIVVLFGPNKIPEIARGLGQGVRKMKDAMEDVKSEIMKEADNPVSEIKKEIEKVKKAAQEYDPTEKIKQELDLRKQFDLNASDSNKATEEKIDQLSDDYNGPVSR</sequence>
<dbReference type="RefSeq" id="WP_188616641.1">
    <property type="nucleotide sequence ID" value="NZ_BMLV01000001.1"/>
</dbReference>
<keyword evidence="4 9" id="KW-0812">Transmembrane</keyword>
<dbReference type="Pfam" id="PF02416">
    <property type="entry name" value="TatA_B_E"/>
    <property type="match status" value="1"/>
</dbReference>
<protein>
    <recommendedName>
        <fullName evidence="9">Sec-independent protein translocase protein TatA</fullName>
    </recommendedName>
</protein>
<reference evidence="12" key="1">
    <citation type="journal article" date="2019" name="Int. J. Syst. Evol. Microbiol.">
        <title>The Global Catalogue of Microorganisms (GCM) 10K type strain sequencing project: providing services to taxonomists for standard genome sequencing and annotation.</title>
        <authorList>
            <consortium name="The Broad Institute Genomics Platform"/>
            <consortium name="The Broad Institute Genome Sequencing Center for Infectious Disease"/>
            <person name="Wu L."/>
            <person name="Ma J."/>
        </authorList>
    </citation>
    <scope>NUCLEOTIDE SEQUENCE [LARGE SCALE GENOMIC DNA]</scope>
    <source>
        <strain evidence="12">CGMCC 1.7656</strain>
    </source>
</reference>
<feature type="region of interest" description="Disordered" evidence="10">
    <location>
        <begin position="91"/>
        <end position="118"/>
    </location>
</feature>
<dbReference type="NCBIfam" id="TIGR01411">
    <property type="entry name" value="tatAE"/>
    <property type="match status" value="1"/>
</dbReference>